<evidence type="ECO:0000313" key="2">
    <source>
        <dbReference type="Proteomes" id="UP000250157"/>
    </source>
</evidence>
<dbReference type="GeneID" id="65108461"/>
<name>A0A2Z5ZCZ7_9CAUD</name>
<dbReference type="InterPro" id="IPR015100">
    <property type="entry name" value="AsiA"/>
</dbReference>
<dbReference type="InterPro" id="IPR036486">
    <property type="entry name" value="AsiA_sf"/>
</dbReference>
<sequence>MLKIEIVREIITVASILIKTSCEDILEKRETFIAFLNELGLRNEHGRELNLANFKKMIDGLTDEERLSLVEEFNEGFEDIYRHLAMHNAN</sequence>
<dbReference type="RefSeq" id="YP_010090969.1">
    <property type="nucleotide sequence ID" value="NC_055721.1"/>
</dbReference>
<protein>
    <submittedName>
        <fullName evidence="1">Anti-sigma 70 protein</fullName>
    </submittedName>
</protein>
<dbReference type="Pfam" id="PF09010">
    <property type="entry name" value="AsiA"/>
    <property type="match status" value="1"/>
</dbReference>
<dbReference type="SUPFAM" id="SSF69070">
    <property type="entry name" value="Anti-sigma factor AsiA"/>
    <property type="match status" value="1"/>
</dbReference>
<accession>A0A2Z5ZCZ7</accession>
<keyword evidence="2" id="KW-1185">Reference proteome</keyword>
<dbReference type="Proteomes" id="UP000250157">
    <property type="component" value="Segment"/>
</dbReference>
<dbReference type="Gene3D" id="1.10.1810.10">
    <property type="entry name" value="Anti-Sigma Factor A"/>
    <property type="match status" value="1"/>
</dbReference>
<evidence type="ECO:0000313" key="1">
    <source>
        <dbReference type="EMBL" id="BBC78322.1"/>
    </source>
</evidence>
<proteinExistence type="predicted"/>
<dbReference type="KEGG" id="vg:65108461"/>
<reference evidence="1 2" key="1">
    <citation type="submission" date="2018-02" db="EMBL/GenBank/DDBJ databases">
        <title>Full genome sequencing of a novel polyvalent bacteriophage as one of T4-Family member.</title>
        <authorList>
            <person name="Kawasaki T."/>
            <person name="Saad A.M."/>
            <person name="Yamada T."/>
        </authorList>
    </citation>
    <scope>NUCLEOTIDE SEQUENCE [LARGE SCALE GENOMIC DNA]</scope>
    <source>
        <strain evidence="1 2">EcS1</strain>
    </source>
</reference>
<organism evidence="1 2">
    <name type="scientific">Escherichia phage EcS1</name>
    <dbReference type="NCBI Taxonomy" id="2083276"/>
    <lineage>
        <taxon>Viruses</taxon>
        <taxon>Duplodnaviria</taxon>
        <taxon>Heunggongvirae</taxon>
        <taxon>Uroviricota</taxon>
        <taxon>Caudoviricetes</taxon>
        <taxon>Pantevenvirales</taxon>
        <taxon>Straboviridae</taxon>
        <taxon>Tevenvirinae</taxon>
        <taxon>Kagamiyamavirus</taxon>
        <taxon>Kagamiyamavirus ecs1</taxon>
    </lineage>
</organism>
<dbReference type="GO" id="GO:0006355">
    <property type="term" value="P:regulation of DNA-templated transcription"/>
    <property type="evidence" value="ECO:0007669"/>
    <property type="project" value="InterPro"/>
</dbReference>
<dbReference type="EMBL" id="LC371242">
    <property type="protein sequence ID" value="BBC78322.1"/>
    <property type="molecule type" value="Genomic_DNA"/>
</dbReference>